<accession>A0A2L0ELM7</accession>
<feature type="domain" description="Translocation and assembly module TamB C-terminal" evidence="6">
    <location>
        <begin position="1094"/>
        <end position="1492"/>
    </location>
</feature>
<feature type="transmembrane region" description="Helical" evidence="5">
    <location>
        <begin position="20"/>
        <end position="43"/>
    </location>
</feature>
<evidence type="ECO:0000313" key="7">
    <source>
        <dbReference type="EMBL" id="AUX40162.1"/>
    </source>
</evidence>
<dbReference type="PANTHER" id="PTHR36985:SF1">
    <property type="entry name" value="TRANSLOCATION AND ASSEMBLY MODULE SUBUNIT TAMB"/>
    <property type="match status" value="1"/>
</dbReference>
<protein>
    <recommendedName>
        <fullName evidence="6">Translocation and assembly module TamB C-terminal domain-containing protein</fullName>
    </recommendedName>
</protein>
<dbReference type="EMBL" id="CP012673">
    <property type="protein sequence ID" value="AUX40162.1"/>
    <property type="molecule type" value="Genomic_DNA"/>
</dbReference>
<dbReference type="Pfam" id="PF04357">
    <property type="entry name" value="TamB"/>
    <property type="match status" value="1"/>
</dbReference>
<dbReference type="GO" id="GO:0005886">
    <property type="term" value="C:plasma membrane"/>
    <property type="evidence" value="ECO:0007669"/>
    <property type="project" value="InterPro"/>
</dbReference>
<keyword evidence="4 5" id="KW-0472">Membrane</keyword>
<evidence type="ECO:0000259" key="6">
    <source>
        <dbReference type="Pfam" id="PF04357"/>
    </source>
</evidence>
<evidence type="ECO:0000256" key="3">
    <source>
        <dbReference type="ARBA" id="ARBA00022989"/>
    </source>
</evidence>
<comment type="subcellular location">
    <subcellularLocation>
        <location evidence="1">Membrane</location>
        <topology evidence="1">Single-pass membrane protein</topology>
    </subcellularLocation>
</comment>
<dbReference type="Proteomes" id="UP000238348">
    <property type="component" value="Chromosome"/>
</dbReference>
<evidence type="ECO:0000313" key="8">
    <source>
        <dbReference type="Proteomes" id="UP000238348"/>
    </source>
</evidence>
<keyword evidence="3 5" id="KW-1133">Transmembrane helix</keyword>
<dbReference type="GO" id="GO:0009306">
    <property type="term" value="P:protein secretion"/>
    <property type="evidence" value="ECO:0007669"/>
    <property type="project" value="InterPro"/>
</dbReference>
<evidence type="ECO:0000256" key="1">
    <source>
        <dbReference type="ARBA" id="ARBA00004167"/>
    </source>
</evidence>
<dbReference type="InterPro" id="IPR007452">
    <property type="entry name" value="TamB_C"/>
</dbReference>
<reference evidence="7 8" key="1">
    <citation type="submission" date="2015-09" db="EMBL/GenBank/DDBJ databases">
        <title>Sorangium comparison.</title>
        <authorList>
            <person name="Zaburannyi N."/>
            <person name="Bunk B."/>
            <person name="Overmann J."/>
            <person name="Mueller R."/>
        </authorList>
    </citation>
    <scope>NUCLEOTIDE SEQUENCE [LARGE SCALE GENOMIC DNA]</scope>
    <source>
        <strain evidence="7 8">So ce26</strain>
    </source>
</reference>
<sequence>MPGTRRKGAPPSARRDWGRAFVRTLCLVFAVIGAIPLAVGLLVRTALVRDWAARETAALLERELGITARYEVRVQAWPLMVGLNRLVVDSSDGGAPFLELERVAIRPRLFSLLAGHIDAGDVEIIGPRVRAVVKDGELRNLKLPTTEKSSSDKPALDRAPLSSIAITDARLDLTIDNLRVEAREVDVDVSAEPSDAFEIAMRSGFISVVHTHPVPGRAGEEDSVDEDVVCRFDTRVRLEPDRALVRRLILEGAADFDPDPGTAAPCALPEGDWRRVELELGALNAVGLGGMPHRLSGRVRARLPVPIVHRFVDLPPASGAVSLDVEADYDAASAPLGLALPRAQGTLVIDQPGIDGRVFVTRLSGEISTTPDAVRLANADVAWADGKLKISSAELKPFEKGLPLQAGPIDVLGVELPGLLRDLGVHPRAHVAWTLREGRFDRFGGTLSPLALEGPVTIHTRGFEIFDRPTDDPARARMMGVREARVQGTFQVRPSAVVLAGFSVDTPSSHLSTTVSLGFNDQLGVDVAPGSRVDLAEISPLTTLELAGVATLKASMRGSYAHPKLTGEVGIEKFVFAGFPVGDLEPSAVAFEPLALTLENGRVRHGASRVRLPALKVDFDPSNSLARGDLDTSKGIVVDASVDTREAPHVALRDLLEVLRLDKDPRFADYKAVASGTARVHFAVGGPEDRCGGGYLAVRAGMRLSGVELLEERFDEGEVDVELIWDDQAAGADGMRLDVRSASLRKGTGSALATLSVQHGGVLKGSVIASGIPLRRIDALGPAASLLDDGAVSVVANLGGTVSRLAGIADVHVSRVRIHHASLPPSRVELAIVPSDRPPRVLGRTTCGNPIGAPFDLAEHERDLPDGYFVTNGSLFGGQVALEGLRVTKQRRKIADGKVRLDALDLGTLANLIPGVAFAAAPPKGTLTASLDVERLPVSDPRQAAVTLAIGKLELERQGQRVSLQRPTGPIRLAGNTLSVPELHLEARTAAGLSADFFASGEVRKVLTAPDLDVAIRVDETELSKLSADIPQIRHADGKVRAQVQVNGPLTALRYAGSAEIKQGELDVAGLPFSLDDIDVDIAIGGDQVRAQASARVGSGTVKVQGNLPVRGLSLGTATATITANNIKLPVAEGVNITANANLQATFRPGVGDDDAGEQNLPSVEGKVTLTSFSYTRPIFMSVDLGDLTGRQRTTVETYDPAAEVVRFNVTVVSPNPLRFSNDLADMRLEIPTSGITLSGTNQRFGARGMLRLLPDSKLRLRSTEFDVREGFVRFDDPFRIAPKVDVHAETEYRRTTSISSAQDASSGADAAAASVSATASAAAAAAGGQWRIKLHAQGDADNLRLNLTSDPPLSQEDIVLLLTLGVTRAELNQGVMSSLGETMGLEALSSLTGADKAVKTIVPIIDEFRFGTGYSSKNGAPEPTVTVGKRITDAVRANVTTGLSQGGQVRAGVEVKLSDRMSVQGSYDNANDAASSPLGNVGADLRWRLEFE</sequence>
<keyword evidence="2 5" id="KW-0812">Transmembrane</keyword>
<organism evidence="7 8">
    <name type="scientific">Sorangium cellulosum</name>
    <name type="common">Polyangium cellulosum</name>
    <dbReference type="NCBI Taxonomy" id="56"/>
    <lineage>
        <taxon>Bacteria</taxon>
        <taxon>Pseudomonadati</taxon>
        <taxon>Myxococcota</taxon>
        <taxon>Polyangia</taxon>
        <taxon>Polyangiales</taxon>
        <taxon>Polyangiaceae</taxon>
        <taxon>Sorangium</taxon>
    </lineage>
</organism>
<name>A0A2L0ELM7_SORCE</name>
<evidence type="ECO:0000256" key="4">
    <source>
        <dbReference type="ARBA" id="ARBA00023136"/>
    </source>
</evidence>
<proteinExistence type="predicted"/>
<evidence type="ECO:0000256" key="5">
    <source>
        <dbReference type="SAM" id="Phobius"/>
    </source>
</evidence>
<evidence type="ECO:0000256" key="2">
    <source>
        <dbReference type="ARBA" id="ARBA00022692"/>
    </source>
</evidence>
<dbReference type="GO" id="GO:0097347">
    <property type="term" value="C:TAM protein secretion complex"/>
    <property type="evidence" value="ECO:0007669"/>
    <property type="project" value="TreeGrafter"/>
</dbReference>
<dbReference type="OrthoDB" id="5475916at2"/>
<dbReference type="RefSeq" id="WP_104978014.1">
    <property type="nucleotide sequence ID" value="NZ_CP012673.1"/>
</dbReference>
<dbReference type="PANTHER" id="PTHR36985">
    <property type="entry name" value="TRANSLOCATION AND ASSEMBLY MODULE SUBUNIT TAMB"/>
    <property type="match status" value="1"/>
</dbReference>
<gene>
    <name evidence="7" type="ORF">SOCE26_015590</name>
</gene>